<accession>A0AAX6DNH0</accession>
<name>A0AAX6DNH0_IRIPA</name>
<dbReference type="Proteomes" id="UP001140949">
    <property type="component" value="Unassembled WGS sequence"/>
</dbReference>
<protein>
    <submittedName>
        <fullName evidence="2">Uncharacterized acetyltransferase</fullName>
    </submittedName>
</protein>
<evidence type="ECO:0000256" key="1">
    <source>
        <dbReference type="ARBA" id="ARBA00022679"/>
    </source>
</evidence>
<dbReference type="InterPro" id="IPR023213">
    <property type="entry name" value="CAT-like_dom_sf"/>
</dbReference>
<sequence>MGEEGEGVIILSKHIIRPSHRANQGGGGGGGAKNGRTIHLNAFDLRMICLSYIQKGILFQNPTAQPMQVIISSLLSSFTAAIDHFFPLAGRLRATAAHDDDNNPSSLSISLECNNQGAEFVHAAALSVTVSDLLAPYLIPTIVHSFFPLNGLLNHDGLDKPLLAAQVTELADGLFVAISLNHVVADGTTFWHFFNTWSEICRSGTTNSRVDVSPPRLVDFDRRFPDSCPPPYRLPFRQVQDLVRPVQLPSVQECFLHFSAESVAKLKSRANTEMGTNRISSLQSLLAHVWRSVTRARGLRPEQETTYSVLVSHRARLGLPQTYMGNSIVRAGAKSSAGEVVGEGLGRVAWRLNQAIALHTAQASAHEWFESWTRDPSIPYLDRYMPTNLITGSSPRFNVYGNDFGWGKPVAVRSGLGAKIDGKVTVYPGPESGSMALEVCLSPKALASLLEDEEFMAAVNN</sequence>
<proteinExistence type="predicted"/>
<evidence type="ECO:0000313" key="3">
    <source>
        <dbReference type="Proteomes" id="UP001140949"/>
    </source>
</evidence>
<evidence type="ECO:0000313" key="2">
    <source>
        <dbReference type="EMBL" id="KAJ6793333.1"/>
    </source>
</evidence>
<keyword evidence="1" id="KW-0808">Transferase</keyword>
<keyword evidence="3" id="KW-1185">Reference proteome</keyword>
<dbReference type="PANTHER" id="PTHR31896">
    <property type="entry name" value="FAMILY REGULATORY PROTEIN, PUTATIVE (AFU_ORTHOLOGUE AFUA_3G14730)-RELATED"/>
    <property type="match status" value="1"/>
</dbReference>
<dbReference type="Pfam" id="PF02458">
    <property type="entry name" value="Transferase"/>
    <property type="match status" value="1"/>
</dbReference>
<gene>
    <name evidence="2" type="ORF">M6B38_235765</name>
</gene>
<dbReference type="AlphaFoldDB" id="A0AAX6DNH0"/>
<dbReference type="Gene3D" id="3.30.559.10">
    <property type="entry name" value="Chloramphenicol acetyltransferase-like domain"/>
    <property type="match status" value="2"/>
</dbReference>
<dbReference type="GO" id="GO:0016740">
    <property type="term" value="F:transferase activity"/>
    <property type="evidence" value="ECO:0007669"/>
    <property type="project" value="UniProtKB-KW"/>
</dbReference>
<reference evidence="2" key="1">
    <citation type="journal article" date="2023" name="GigaByte">
        <title>Genome assembly of the bearded iris, Iris pallida Lam.</title>
        <authorList>
            <person name="Bruccoleri R.E."/>
            <person name="Oakeley E.J."/>
            <person name="Faust A.M.E."/>
            <person name="Altorfer M."/>
            <person name="Dessus-Babus S."/>
            <person name="Burckhardt D."/>
            <person name="Oertli M."/>
            <person name="Naumann U."/>
            <person name="Petersen F."/>
            <person name="Wong J."/>
        </authorList>
    </citation>
    <scope>NUCLEOTIDE SEQUENCE</scope>
    <source>
        <strain evidence="2">GSM-AAB239-AS_SAM_17_03QT</strain>
    </source>
</reference>
<organism evidence="2 3">
    <name type="scientific">Iris pallida</name>
    <name type="common">Sweet iris</name>
    <dbReference type="NCBI Taxonomy" id="29817"/>
    <lineage>
        <taxon>Eukaryota</taxon>
        <taxon>Viridiplantae</taxon>
        <taxon>Streptophyta</taxon>
        <taxon>Embryophyta</taxon>
        <taxon>Tracheophyta</taxon>
        <taxon>Spermatophyta</taxon>
        <taxon>Magnoliopsida</taxon>
        <taxon>Liliopsida</taxon>
        <taxon>Asparagales</taxon>
        <taxon>Iridaceae</taxon>
        <taxon>Iridoideae</taxon>
        <taxon>Irideae</taxon>
        <taxon>Iris</taxon>
    </lineage>
</organism>
<reference evidence="2" key="2">
    <citation type="submission" date="2023-04" db="EMBL/GenBank/DDBJ databases">
        <authorList>
            <person name="Bruccoleri R.E."/>
            <person name="Oakeley E.J."/>
            <person name="Faust A.-M."/>
            <person name="Dessus-Babus S."/>
            <person name="Altorfer M."/>
            <person name="Burckhardt D."/>
            <person name="Oertli M."/>
            <person name="Naumann U."/>
            <person name="Petersen F."/>
            <person name="Wong J."/>
        </authorList>
    </citation>
    <scope>NUCLEOTIDE SEQUENCE</scope>
    <source>
        <strain evidence="2">GSM-AAB239-AS_SAM_17_03QT</strain>
        <tissue evidence="2">Leaf</tissue>
    </source>
</reference>
<dbReference type="EMBL" id="JANAVB010043020">
    <property type="protein sequence ID" value="KAJ6793333.1"/>
    <property type="molecule type" value="Genomic_DNA"/>
</dbReference>
<comment type="caution">
    <text evidence="2">The sequence shown here is derived from an EMBL/GenBank/DDBJ whole genome shotgun (WGS) entry which is preliminary data.</text>
</comment>
<dbReference type="InterPro" id="IPR051283">
    <property type="entry name" value="Sec_Metabolite_Acyltrans"/>
</dbReference>
<dbReference type="PANTHER" id="PTHR31896:SF43">
    <property type="entry name" value="PROTEIN ENHANCED PSEUDOMONAS SUSCEPTIBILITY 1"/>
    <property type="match status" value="1"/>
</dbReference>